<evidence type="ECO:0000256" key="1">
    <source>
        <dbReference type="ARBA" id="ARBA00004651"/>
    </source>
</evidence>
<evidence type="ECO:0000256" key="10">
    <source>
        <dbReference type="RuleBase" id="RU351113"/>
    </source>
</evidence>
<feature type="transmembrane region" description="Helical" evidence="10">
    <location>
        <begin position="197"/>
        <end position="224"/>
    </location>
</feature>
<dbReference type="GO" id="GO:0005549">
    <property type="term" value="F:odorant binding"/>
    <property type="evidence" value="ECO:0007669"/>
    <property type="project" value="InterPro"/>
</dbReference>
<comment type="subcellular location">
    <subcellularLocation>
        <location evidence="1 10">Cell membrane</location>
        <topology evidence="1 10">Multi-pass membrane protein</topology>
    </subcellularLocation>
</comment>
<dbReference type="GO" id="GO:0007165">
    <property type="term" value="P:signal transduction"/>
    <property type="evidence" value="ECO:0007669"/>
    <property type="project" value="UniProtKB-KW"/>
</dbReference>
<evidence type="ECO:0000256" key="2">
    <source>
        <dbReference type="ARBA" id="ARBA00022475"/>
    </source>
</evidence>
<feature type="transmembrane region" description="Helical" evidence="10">
    <location>
        <begin position="53"/>
        <end position="79"/>
    </location>
</feature>
<dbReference type="Proteomes" id="UP001153954">
    <property type="component" value="Unassembled WGS sequence"/>
</dbReference>
<dbReference type="PANTHER" id="PTHR21137:SF35">
    <property type="entry name" value="ODORANT RECEPTOR 19A-RELATED"/>
    <property type="match status" value="1"/>
</dbReference>
<dbReference type="AlphaFoldDB" id="A0AAU9U362"/>
<protein>
    <recommendedName>
        <fullName evidence="10">Odorant receptor</fullName>
    </recommendedName>
</protein>
<keyword evidence="5 10" id="KW-0552">Olfaction</keyword>
<feature type="transmembrane region" description="Helical" evidence="10">
    <location>
        <begin position="85"/>
        <end position="107"/>
    </location>
</feature>
<dbReference type="GO" id="GO:0005886">
    <property type="term" value="C:plasma membrane"/>
    <property type="evidence" value="ECO:0007669"/>
    <property type="project" value="UniProtKB-SubCell"/>
</dbReference>
<reference evidence="11" key="1">
    <citation type="submission" date="2022-03" db="EMBL/GenBank/DDBJ databases">
        <authorList>
            <person name="Tunstrom K."/>
        </authorList>
    </citation>
    <scope>NUCLEOTIDE SEQUENCE</scope>
</reference>
<comment type="similarity">
    <text evidence="10">Belongs to the insect chemoreceptor superfamily. Heteromeric odorant receptor channel (TC 1.A.69) family.</text>
</comment>
<evidence type="ECO:0000313" key="12">
    <source>
        <dbReference type="Proteomes" id="UP001153954"/>
    </source>
</evidence>
<dbReference type="GO" id="GO:0004984">
    <property type="term" value="F:olfactory receptor activity"/>
    <property type="evidence" value="ECO:0007669"/>
    <property type="project" value="InterPro"/>
</dbReference>
<dbReference type="EMBL" id="CAKOGL010000012">
    <property type="protein sequence ID" value="CAH2092582.1"/>
    <property type="molecule type" value="Genomic_DNA"/>
</dbReference>
<dbReference type="InterPro" id="IPR004117">
    <property type="entry name" value="7tm6_olfct_rcpt"/>
</dbReference>
<organism evidence="11 12">
    <name type="scientific">Euphydryas editha</name>
    <name type="common">Edith's checkerspot</name>
    <dbReference type="NCBI Taxonomy" id="104508"/>
    <lineage>
        <taxon>Eukaryota</taxon>
        <taxon>Metazoa</taxon>
        <taxon>Ecdysozoa</taxon>
        <taxon>Arthropoda</taxon>
        <taxon>Hexapoda</taxon>
        <taxon>Insecta</taxon>
        <taxon>Pterygota</taxon>
        <taxon>Neoptera</taxon>
        <taxon>Endopterygota</taxon>
        <taxon>Lepidoptera</taxon>
        <taxon>Glossata</taxon>
        <taxon>Ditrysia</taxon>
        <taxon>Papilionoidea</taxon>
        <taxon>Nymphalidae</taxon>
        <taxon>Nymphalinae</taxon>
        <taxon>Euphydryas</taxon>
    </lineage>
</organism>
<proteinExistence type="inferred from homology"/>
<evidence type="ECO:0000256" key="7">
    <source>
        <dbReference type="ARBA" id="ARBA00023136"/>
    </source>
</evidence>
<evidence type="ECO:0000256" key="4">
    <source>
        <dbReference type="ARBA" id="ARBA00022692"/>
    </source>
</evidence>
<keyword evidence="8 10" id="KW-0675">Receptor</keyword>
<comment type="caution">
    <text evidence="10">Lacks conserved residue(s) required for the propagation of feature annotation.</text>
</comment>
<evidence type="ECO:0000256" key="5">
    <source>
        <dbReference type="ARBA" id="ARBA00022725"/>
    </source>
</evidence>
<keyword evidence="4 10" id="KW-0812">Transmembrane</keyword>
<dbReference type="PANTHER" id="PTHR21137">
    <property type="entry name" value="ODORANT RECEPTOR"/>
    <property type="match status" value="1"/>
</dbReference>
<evidence type="ECO:0000256" key="8">
    <source>
        <dbReference type="ARBA" id="ARBA00023170"/>
    </source>
</evidence>
<sequence length="421" mass="49093">MESNILRQTWTHLKKFGLDYDDFPTIMENVGLLLWVLTINIQKKWTQNIHIIFHMMTAIALFFYLYVHGFSMVWLVYFHYGKKDIEATCVILALSACSITCVIKLVFMKIYAKEIKDTVQNYLKCDSQVIPDTRFAKNLRKNLRDVKKRSIIIWIFIVTNGFIYVVRPLITPGRHFSVELFLIYGLEPMFESPNYEISTFILTTGISFGVYTMICIAIYVLVVVGYNEAQMYALSDELEHVWDDSRNFYNHIKHRINDKRQAVYIKQQIMNDFIRIRLRDIIKFHVTNINLLRDLDNELRPTLALEYTILAFAITTELLGGLENTYLALPYTVVQILMDCLAGQRLIDACDNFERSLYSCQWENFNTSNQKTVLLMLMMSQKTLMLSAGGVTKLNFNCLMVILKTSYSTYTTLKSTVKKHA</sequence>
<dbReference type="Pfam" id="PF02949">
    <property type="entry name" value="7tm_6"/>
    <property type="match status" value="1"/>
</dbReference>
<evidence type="ECO:0000256" key="9">
    <source>
        <dbReference type="ARBA" id="ARBA00023224"/>
    </source>
</evidence>
<keyword evidence="2" id="KW-1003">Cell membrane</keyword>
<feature type="transmembrane region" description="Helical" evidence="10">
    <location>
        <begin position="151"/>
        <end position="170"/>
    </location>
</feature>
<keyword evidence="12" id="KW-1185">Reference proteome</keyword>
<keyword evidence="6 10" id="KW-1133">Transmembrane helix</keyword>
<gene>
    <name evidence="11" type="ORF">EEDITHA_LOCUS8333</name>
</gene>
<name>A0AAU9U362_EUPED</name>
<evidence type="ECO:0000256" key="3">
    <source>
        <dbReference type="ARBA" id="ARBA00022606"/>
    </source>
</evidence>
<keyword evidence="7 10" id="KW-0472">Membrane</keyword>
<comment type="caution">
    <text evidence="11">The sequence shown here is derived from an EMBL/GenBank/DDBJ whole genome shotgun (WGS) entry which is preliminary data.</text>
</comment>
<accession>A0AAU9U362</accession>
<keyword evidence="3 10" id="KW-0716">Sensory transduction</keyword>
<evidence type="ECO:0000313" key="11">
    <source>
        <dbReference type="EMBL" id="CAH2092582.1"/>
    </source>
</evidence>
<evidence type="ECO:0000256" key="6">
    <source>
        <dbReference type="ARBA" id="ARBA00022989"/>
    </source>
</evidence>
<keyword evidence="9 10" id="KW-0807">Transducer</keyword>